<evidence type="ECO:0000256" key="5">
    <source>
        <dbReference type="ARBA" id="ARBA00022994"/>
    </source>
</evidence>
<dbReference type="Gene3D" id="1.10.1060.10">
    <property type="entry name" value="Alpha-helical ferredoxin"/>
    <property type="match status" value="1"/>
</dbReference>
<proteinExistence type="inferred from homology"/>
<dbReference type="GO" id="GO:0005886">
    <property type="term" value="C:plasma membrane"/>
    <property type="evidence" value="ECO:0007669"/>
    <property type="project" value="TreeGrafter"/>
</dbReference>
<evidence type="ECO:0000256" key="7">
    <source>
        <dbReference type="ARBA" id="ARBA00023004"/>
    </source>
</evidence>
<dbReference type="OrthoDB" id="144910at2157"/>
<dbReference type="RefSeq" id="WP_131006669.1">
    <property type="nucleotide sequence ID" value="NZ_BFAX01000001.1"/>
</dbReference>
<dbReference type="InterPro" id="IPR017896">
    <property type="entry name" value="4Fe4S_Fe-S-bd"/>
</dbReference>
<dbReference type="GO" id="GO:0046872">
    <property type="term" value="F:metal ion binding"/>
    <property type="evidence" value="ECO:0007669"/>
    <property type="project" value="UniProtKB-KW"/>
</dbReference>
<dbReference type="InterPro" id="IPR017680">
    <property type="entry name" value="CoB/CoM_hetero-S_Rdtase_csu"/>
</dbReference>
<evidence type="ECO:0000259" key="9">
    <source>
        <dbReference type="PROSITE" id="PS51379"/>
    </source>
</evidence>
<evidence type="ECO:0000256" key="4">
    <source>
        <dbReference type="ARBA" id="ARBA00022723"/>
    </source>
</evidence>
<dbReference type="GO" id="GO:0015948">
    <property type="term" value="P:methanogenesis"/>
    <property type="evidence" value="ECO:0007669"/>
    <property type="project" value="UniProtKB-KW"/>
</dbReference>
<gene>
    <name evidence="10" type="ORF">MHHB_P0103</name>
</gene>
<dbReference type="NCBIfam" id="TIGR03290">
    <property type="entry name" value="CoB_CoM_SS_C"/>
    <property type="match status" value="1"/>
</dbReference>
<protein>
    <submittedName>
        <fullName evidence="10">Heterodisulfide reductase subunit C</fullName>
        <ecNumber evidence="10">1.8.98.1</ecNumber>
    </submittedName>
</protein>
<dbReference type="EMBL" id="BFAX01000001">
    <property type="protein sequence ID" value="GBF35878.1"/>
    <property type="molecule type" value="Genomic_DNA"/>
</dbReference>
<comment type="similarity">
    <text evidence="2">Belongs to the HdrC family.</text>
</comment>
<keyword evidence="6 10" id="KW-0560">Oxidoreductase</keyword>
<dbReference type="Pfam" id="PF13183">
    <property type="entry name" value="Fer4_8"/>
    <property type="match status" value="1"/>
</dbReference>
<dbReference type="Proteomes" id="UP000290527">
    <property type="component" value="Unassembled WGS sequence"/>
</dbReference>
<evidence type="ECO:0000256" key="6">
    <source>
        <dbReference type="ARBA" id="ARBA00023002"/>
    </source>
</evidence>
<dbReference type="PROSITE" id="PS00198">
    <property type="entry name" value="4FE4S_FER_1"/>
    <property type="match status" value="1"/>
</dbReference>
<keyword evidence="7" id="KW-0408">Iron</keyword>
<reference evidence="10 11" key="1">
    <citation type="journal article" date="2019" name="Int. J. Syst. Evol. Microbiol.">
        <title>Methanofervidicoccus abyssi gen. nov., sp. nov., a hydrogenotrophic methanogen, isolated from a hydrothermal vent chimney in the Mid-Cayman Spreading Center, the Caribbean Sea.</title>
        <authorList>
            <person name="Sakai S."/>
            <person name="Takaki Y."/>
            <person name="Miyazaki M."/>
            <person name="Ogawara M."/>
            <person name="Yanagawa K."/>
            <person name="Miyazaki J."/>
            <person name="Takai K."/>
        </authorList>
    </citation>
    <scope>NUCLEOTIDE SEQUENCE [LARGE SCALE GENOMIC DNA]</scope>
    <source>
        <strain evidence="10 11">HHB</strain>
    </source>
</reference>
<dbReference type="PANTHER" id="PTHR43255">
    <property type="entry name" value="IRON-SULFUR-BINDING OXIDOREDUCTASE FADF-RELATED-RELATED"/>
    <property type="match status" value="1"/>
</dbReference>
<sequence length="195" mass="22205">MVISAKDFNPKLPKKMVEIGQNIGEENIIRSFSRCYQCGTCTGGCPSGRVTAYRTRKLIRAALFGYGDYIKSEDLWKCTTCYTCYERCPRDVKITEIIKAMRNVAFQMGYVALAHRKTALYVFLTGHAVPINDKIKDVRKNIGLTEVPPTTYKYPEVLEHIRGIMEDTGFCKNAGINPETKKLEEIKTKDWTEVD</sequence>
<dbReference type="GO" id="GO:0051912">
    <property type="term" value="F:CoB--CoM heterodisulfide reductase activity"/>
    <property type="evidence" value="ECO:0007669"/>
    <property type="project" value="UniProtKB-EC"/>
</dbReference>
<keyword evidence="3" id="KW-0004">4Fe-4S</keyword>
<dbReference type="PROSITE" id="PS51379">
    <property type="entry name" value="4FE4S_FER_2"/>
    <property type="match status" value="1"/>
</dbReference>
<comment type="pathway">
    <text evidence="1">Cofactor metabolism; coenzyme M-coenzyme B heterodisulfide reduction; coenzyme B and coenzyme M from coenzyme M-coenzyme B heterodisulfide: step 1/1.</text>
</comment>
<name>A0A401HNR4_9EURY</name>
<dbReference type="GO" id="GO:0051539">
    <property type="term" value="F:4 iron, 4 sulfur cluster binding"/>
    <property type="evidence" value="ECO:0007669"/>
    <property type="project" value="UniProtKB-KW"/>
</dbReference>
<dbReference type="EC" id="1.8.98.1" evidence="10"/>
<feature type="domain" description="4Fe-4S ferredoxin-type" evidence="9">
    <location>
        <begin position="26"/>
        <end position="55"/>
    </location>
</feature>
<comment type="caution">
    <text evidence="10">The sequence shown here is derived from an EMBL/GenBank/DDBJ whole genome shotgun (WGS) entry which is preliminary data.</text>
</comment>
<evidence type="ECO:0000256" key="8">
    <source>
        <dbReference type="ARBA" id="ARBA00023014"/>
    </source>
</evidence>
<keyword evidence="11" id="KW-1185">Reference proteome</keyword>
<dbReference type="InterPro" id="IPR009051">
    <property type="entry name" value="Helical_ferredxn"/>
</dbReference>
<keyword evidence="5" id="KW-0484">Methanogenesis</keyword>
<evidence type="ECO:0000313" key="11">
    <source>
        <dbReference type="Proteomes" id="UP000290527"/>
    </source>
</evidence>
<evidence type="ECO:0000256" key="1">
    <source>
        <dbReference type="ARBA" id="ARBA00004808"/>
    </source>
</evidence>
<dbReference type="SUPFAM" id="SSF46548">
    <property type="entry name" value="alpha-helical ferredoxin"/>
    <property type="match status" value="1"/>
</dbReference>
<dbReference type="PANTHER" id="PTHR43255:SF1">
    <property type="entry name" value="IRON-SULFUR-BINDING OXIDOREDUCTASE FADF-RELATED"/>
    <property type="match status" value="1"/>
</dbReference>
<dbReference type="AlphaFoldDB" id="A0A401HNR4"/>
<dbReference type="UniPathway" id="UPA00647">
    <property type="reaction ID" value="UER00700"/>
</dbReference>
<evidence type="ECO:0000313" key="10">
    <source>
        <dbReference type="EMBL" id="GBF35878.1"/>
    </source>
</evidence>
<keyword evidence="4" id="KW-0479">Metal-binding</keyword>
<evidence type="ECO:0000256" key="3">
    <source>
        <dbReference type="ARBA" id="ARBA00022485"/>
    </source>
</evidence>
<evidence type="ECO:0000256" key="2">
    <source>
        <dbReference type="ARBA" id="ARBA00007097"/>
    </source>
</evidence>
<keyword evidence="8" id="KW-0411">Iron-sulfur</keyword>
<dbReference type="InterPro" id="IPR051460">
    <property type="entry name" value="HdrC_iron-sulfur_subunit"/>
</dbReference>
<dbReference type="InterPro" id="IPR017900">
    <property type="entry name" value="4Fe4S_Fe_S_CS"/>
</dbReference>
<organism evidence="10 11">
    <name type="scientific">Methanofervidicoccus abyssi</name>
    <dbReference type="NCBI Taxonomy" id="2082189"/>
    <lineage>
        <taxon>Archaea</taxon>
        <taxon>Methanobacteriati</taxon>
        <taxon>Methanobacteriota</taxon>
        <taxon>Methanomada group</taxon>
        <taxon>Methanococci</taxon>
        <taxon>Methanococcales</taxon>
        <taxon>Methanofervidicoccus</taxon>
    </lineage>
</organism>
<accession>A0A401HNR4</accession>